<dbReference type="OMA" id="FTRCEPI"/>
<proteinExistence type="predicted"/>
<dbReference type="InterPro" id="IPR003769">
    <property type="entry name" value="ClpS_core"/>
</dbReference>
<dbReference type="PANTHER" id="PTHR33473:SF17">
    <property type="entry name" value="ATP-DEPENDENT CLP PROTEASE ADAPTER PROTEIN CLPS1, CHLOROPLASTIC"/>
    <property type="match status" value="1"/>
</dbReference>
<name>W7TBB8_9STRA</name>
<comment type="caution">
    <text evidence="4">The sequence shown here is derived from an EMBL/GenBank/DDBJ whole genome shotgun (WGS) entry which is preliminary data.</text>
</comment>
<evidence type="ECO:0000313" key="5">
    <source>
        <dbReference type="Proteomes" id="UP000019335"/>
    </source>
</evidence>
<evidence type="ECO:0000256" key="1">
    <source>
        <dbReference type="SAM" id="MobiDB-lite"/>
    </source>
</evidence>
<organism evidence="4 5">
    <name type="scientific">Nannochloropsis gaditana</name>
    <dbReference type="NCBI Taxonomy" id="72520"/>
    <lineage>
        <taxon>Eukaryota</taxon>
        <taxon>Sar</taxon>
        <taxon>Stramenopiles</taxon>
        <taxon>Ochrophyta</taxon>
        <taxon>Eustigmatophyceae</taxon>
        <taxon>Eustigmatales</taxon>
        <taxon>Monodopsidaceae</taxon>
        <taxon>Nannochloropsis</taxon>
    </lineage>
</organism>
<dbReference type="EMBL" id="AZIL01001611">
    <property type="protein sequence ID" value="EWM23517.1"/>
    <property type="molecule type" value="Genomic_DNA"/>
</dbReference>
<keyword evidence="5" id="KW-1185">Reference proteome</keyword>
<dbReference type="PANTHER" id="PTHR33473">
    <property type="entry name" value="ATP-DEPENDENT CLP PROTEASE ADAPTER PROTEIN CLPS1, CHLOROPLASTIC"/>
    <property type="match status" value="1"/>
</dbReference>
<dbReference type="InterPro" id="IPR022935">
    <property type="entry name" value="ClpS"/>
</dbReference>
<feature type="compositionally biased region" description="Basic and acidic residues" evidence="1">
    <location>
        <begin position="71"/>
        <end position="82"/>
    </location>
</feature>
<keyword evidence="2" id="KW-0732">Signal</keyword>
<dbReference type="OrthoDB" id="2308at2759"/>
<feature type="domain" description="Adaptor protein ClpS core" evidence="3">
    <location>
        <begin position="86"/>
        <end position="153"/>
    </location>
</feature>
<feature type="region of interest" description="Disordered" evidence="1">
    <location>
        <begin position="63"/>
        <end position="82"/>
    </location>
</feature>
<dbReference type="SUPFAM" id="SSF54736">
    <property type="entry name" value="ClpS-like"/>
    <property type="match status" value="1"/>
</dbReference>
<dbReference type="Pfam" id="PF02617">
    <property type="entry name" value="ClpS"/>
    <property type="match status" value="1"/>
</dbReference>
<dbReference type="AlphaFoldDB" id="W7TBB8"/>
<dbReference type="GO" id="GO:0030163">
    <property type="term" value="P:protein catabolic process"/>
    <property type="evidence" value="ECO:0007669"/>
    <property type="project" value="InterPro"/>
</dbReference>
<dbReference type="InterPro" id="IPR014719">
    <property type="entry name" value="Ribosomal_bL12_C/ClpS-like"/>
</dbReference>
<protein>
    <recommendedName>
        <fullName evidence="3">Adaptor protein ClpS core domain-containing protein</fullName>
    </recommendedName>
</protein>
<dbReference type="GO" id="GO:0006508">
    <property type="term" value="P:proteolysis"/>
    <property type="evidence" value="ECO:0007669"/>
    <property type="project" value="InterPro"/>
</dbReference>
<dbReference type="Gene3D" id="3.30.1390.10">
    <property type="match status" value="1"/>
</dbReference>
<accession>W7TBB8</accession>
<reference evidence="4 5" key="1">
    <citation type="journal article" date="2014" name="Mol. Plant">
        <title>Chromosome Scale Genome Assembly and Transcriptome Profiling of Nannochloropsis gaditana in Nitrogen Depletion.</title>
        <authorList>
            <person name="Corteggiani Carpinelli E."/>
            <person name="Telatin A."/>
            <person name="Vitulo N."/>
            <person name="Forcato C."/>
            <person name="D'Angelo M."/>
            <person name="Schiavon R."/>
            <person name="Vezzi A."/>
            <person name="Giacometti G.M."/>
            <person name="Morosinotto T."/>
            <person name="Valle G."/>
        </authorList>
    </citation>
    <scope>NUCLEOTIDE SEQUENCE [LARGE SCALE GENOMIC DNA]</scope>
    <source>
        <strain evidence="4 5">B-31</strain>
    </source>
</reference>
<evidence type="ECO:0000313" key="4">
    <source>
        <dbReference type="EMBL" id="EWM23517.1"/>
    </source>
</evidence>
<feature type="signal peptide" evidence="2">
    <location>
        <begin position="1"/>
        <end position="22"/>
    </location>
</feature>
<feature type="chain" id="PRO_5004900691" description="Adaptor protein ClpS core domain-containing protein" evidence="2">
    <location>
        <begin position="23"/>
        <end position="169"/>
    </location>
</feature>
<gene>
    <name evidence="4" type="ORF">Naga_101003g2</name>
</gene>
<dbReference type="Proteomes" id="UP000019335">
    <property type="component" value="Chromosome 16"/>
</dbReference>
<sequence length="169" mass="18108">MRPHPLLLPFLLLISSFVVSHAFLPPPLLPSSPITPSTVTALSPGKPNLGKGGAVLQKPQLQTATRVGPPKNKEKTEERFETKEEESEKFAVVLVGDKDYDQGHVVKVLCKVIAGLGAMKAVAAFQEAQSKGKAIVLIADEESAETVAELICRNKPPVIADVEPLRKGD</sequence>
<evidence type="ECO:0000259" key="3">
    <source>
        <dbReference type="Pfam" id="PF02617"/>
    </source>
</evidence>
<evidence type="ECO:0000256" key="2">
    <source>
        <dbReference type="SAM" id="SignalP"/>
    </source>
</evidence>